<protein>
    <submittedName>
        <fullName evidence="1">Uncharacterized protein LTHEOB_4570</fullName>
    </submittedName>
</protein>
<organism evidence="1 2">
    <name type="scientific">Neofusicoccum parvum</name>
    <dbReference type="NCBI Taxonomy" id="310453"/>
    <lineage>
        <taxon>Eukaryota</taxon>
        <taxon>Fungi</taxon>
        <taxon>Dikarya</taxon>
        <taxon>Ascomycota</taxon>
        <taxon>Pezizomycotina</taxon>
        <taxon>Dothideomycetes</taxon>
        <taxon>Dothideomycetes incertae sedis</taxon>
        <taxon>Botryosphaeriales</taxon>
        <taxon>Botryosphaeriaceae</taxon>
        <taxon>Neofusicoccum</taxon>
    </lineage>
</organism>
<name>A0ACB5SK69_9PEZI</name>
<reference evidence="1" key="1">
    <citation type="submission" date="2024-09" db="EMBL/GenBank/DDBJ databases">
        <title>Draft Genome Sequences of Neofusicoccum parvum.</title>
        <authorList>
            <person name="Ashida A."/>
            <person name="Camagna M."/>
            <person name="Tanaka A."/>
            <person name="Takemoto D."/>
        </authorList>
    </citation>
    <scope>NUCLEOTIDE SEQUENCE</scope>
    <source>
        <strain evidence="1">PPO83</strain>
    </source>
</reference>
<dbReference type="EMBL" id="BSXG01000119">
    <property type="protein sequence ID" value="GME45396.1"/>
    <property type="molecule type" value="Genomic_DNA"/>
</dbReference>
<evidence type="ECO:0000313" key="2">
    <source>
        <dbReference type="Proteomes" id="UP001165186"/>
    </source>
</evidence>
<keyword evidence="2" id="KW-1185">Reference proteome</keyword>
<accession>A0ACB5SK69</accession>
<comment type="caution">
    <text evidence="1">The sequence shown here is derived from an EMBL/GenBank/DDBJ whole genome shotgun (WGS) entry which is preliminary data.</text>
</comment>
<gene>
    <name evidence="1" type="primary">g2003</name>
    <name evidence="1" type="ORF">NpPPO83_00002003</name>
</gene>
<evidence type="ECO:0000313" key="1">
    <source>
        <dbReference type="EMBL" id="GME45396.1"/>
    </source>
</evidence>
<proteinExistence type="predicted"/>
<dbReference type="Proteomes" id="UP001165186">
    <property type="component" value="Unassembled WGS sequence"/>
</dbReference>
<sequence length="339" mass="38708">MDVKYEILSALPEDAKRHGGYWRPMFVGNSESPIPTINAREGDMIHLGIHNDLGLPSNLHWLAFRHYFSQTWNDGAAGVTTYPILPRANWTSVLNTSDQWGLKWYGDHCTTPLFDGFYGTIWIRPSPERERPYHLVSSDEADIEDMLDSETSPEHVTIYNYQHRTYDNVLSQLQYDGYDPYCLQSVLINGKGRVHCKPDGVDDIDGEPIDSHGCIKQPSGAVGYPECTPTYADYEIIETKSRRWMMMNFINNGLEHPWRVSIDSHKMWVVANDAGFVDPQEVDIITLRNGQRLTVLIKLDQPPNDYAIRFHALSKKQSLQGYALLRYPVRPPTPSPSPN</sequence>